<evidence type="ECO:0000259" key="4">
    <source>
        <dbReference type="Pfam" id="PF19337"/>
    </source>
</evidence>
<reference evidence="5" key="2">
    <citation type="submission" date="2024-08" db="UniProtKB">
        <authorList>
            <consortium name="EnsemblMetazoa"/>
        </authorList>
    </citation>
    <scope>IDENTIFICATION</scope>
</reference>
<protein>
    <recommendedName>
        <fullName evidence="7">Activin types I and II receptor domain-containing protein</fullName>
    </recommendedName>
</protein>
<reference evidence="6" key="1">
    <citation type="journal article" date="2013" name="Genome Biol.">
        <title>Draft genome of the mountain pine beetle, Dendroctonus ponderosae Hopkins, a major forest pest.</title>
        <authorList>
            <person name="Keeling C.I."/>
            <person name="Yuen M.M."/>
            <person name="Liao N.Y."/>
            <person name="Docking T.R."/>
            <person name="Chan S.K."/>
            <person name="Taylor G.A."/>
            <person name="Palmquist D.L."/>
            <person name="Jackman S.D."/>
            <person name="Nguyen A."/>
            <person name="Li M."/>
            <person name="Henderson H."/>
            <person name="Janes J.K."/>
            <person name="Zhao Y."/>
            <person name="Pandoh P."/>
            <person name="Moore R."/>
            <person name="Sperling F.A."/>
            <person name="Huber D.P."/>
            <person name="Birol I."/>
            <person name="Jones S.J."/>
            <person name="Bohlmann J."/>
        </authorList>
    </citation>
    <scope>NUCLEOTIDE SEQUENCE</scope>
</reference>
<dbReference type="GeneID" id="109545425"/>
<dbReference type="Proteomes" id="UP000019118">
    <property type="component" value="Unassembled WGS sequence"/>
</dbReference>
<feature type="transmembrane region" description="Helical" evidence="1">
    <location>
        <begin position="162"/>
        <end position="187"/>
    </location>
</feature>
<dbReference type="AlphaFoldDB" id="A0AAR5QEL9"/>
<feature type="chain" id="PRO_5043736796" description="Activin types I and II receptor domain-containing protein" evidence="2">
    <location>
        <begin position="18"/>
        <end position="322"/>
    </location>
</feature>
<dbReference type="Pfam" id="PF06211">
    <property type="entry name" value="BAMBI"/>
    <property type="match status" value="1"/>
</dbReference>
<feature type="domain" description="BMP and activin membrane-bound inhibitor C-terminal" evidence="4">
    <location>
        <begin position="156"/>
        <end position="203"/>
    </location>
</feature>
<proteinExistence type="predicted"/>
<keyword evidence="1" id="KW-0812">Transmembrane</keyword>
<name>A0AAR5QEL9_DENPD</name>
<dbReference type="KEGG" id="dpa:109545425"/>
<dbReference type="InterPro" id="IPR045807">
    <property type="entry name" value="BAMBI_N"/>
</dbReference>
<feature type="signal peptide" evidence="2">
    <location>
        <begin position="1"/>
        <end position="17"/>
    </location>
</feature>
<keyword evidence="2" id="KW-0732">Signal</keyword>
<dbReference type="InterPro" id="IPR045806">
    <property type="entry name" value="BAMBI_C"/>
</dbReference>
<accession>A0AAR5QEL9</accession>
<evidence type="ECO:0000259" key="3">
    <source>
        <dbReference type="Pfam" id="PF06211"/>
    </source>
</evidence>
<organism evidence="5 6">
    <name type="scientific">Dendroctonus ponderosae</name>
    <name type="common">Mountain pine beetle</name>
    <dbReference type="NCBI Taxonomy" id="77166"/>
    <lineage>
        <taxon>Eukaryota</taxon>
        <taxon>Metazoa</taxon>
        <taxon>Ecdysozoa</taxon>
        <taxon>Arthropoda</taxon>
        <taxon>Hexapoda</taxon>
        <taxon>Insecta</taxon>
        <taxon>Pterygota</taxon>
        <taxon>Neoptera</taxon>
        <taxon>Endopterygota</taxon>
        <taxon>Coleoptera</taxon>
        <taxon>Polyphaga</taxon>
        <taxon>Cucujiformia</taxon>
        <taxon>Curculionidae</taxon>
        <taxon>Scolytinae</taxon>
        <taxon>Dendroctonus</taxon>
    </lineage>
</organism>
<evidence type="ECO:0008006" key="7">
    <source>
        <dbReference type="Google" id="ProtNLM"/>
    </source>
</evidence>
<keyword evidence="1" id="KW-1133">Transmembrane helix</keyword>
<keyword evidence="1" id="KW-0472">Membrane</keyword>
<dbReference type="Gene3D" id="2.10.60.10">
    <property type="entry name" value="CD59"/>
    <property type="match status" value="1"/>
</dbReference>
<evidence type="ECO:0000256" key="1">
    <source>
        <dbReference type="SAM" id="Phobius"/>
    </source>
</evidence>
<dbReference type="CDD" id="cd23576">
    <property type="entry name" value="TFP_LU_ECD_BAMBI"/>
    <property type="match status" value="1"/>
</dbReference>
<evidence type="ECO:0000313" key="5">
    <source>
        <dbReference type="EnsemblMetazoa" id="XP_019771665.1"/>
    </source>
</evidence>
<dbReference type="EnsemblMetazoa" id="XM_019916106.1">
    <property type="protein sequence ID" value="XP_019771665.1"/>
    <property type="gene ID" value="LOC109545425"/>
</dbReference>
<feature type="domain" description="BMP and activin membrane-bound inhibitor N-terminal" evidence="3">
    <location>
        <begin position="40"/>
        <end position="127"/>
    </location>
</feature>
<evidence type="ECO:0000313" key="6">
    <source>
        <dbReference type="Proteomes" id="UP000019118"/>
    </source>
</evidence>
<keyword evidence="6" id="KW-1185">Reference proteome</keyword>
<dbReference type="InterPro" id="IPR045860">
    <property type="entry name" value="Snake_toxin-like_sf"/>
</dbReference>
<sequence>MMFIWCFFLSVIALSVAQEESVSINRPRARMQQPRVQIITDQTRCFCNLPICVSTGYMCKSSSGGCFSDFLDPTVGSAYIGRHGCVEYLTESLRHFCLTEKNGQIHNRDKQHPRSLLVCCSADLCNHADNPSIRILLNNSLDDDGKYPHQTPESYLYSNSEVWFRAATIAVPICGAVILFALIAVAVKLLRKENERYFQHKLRPAMYVVPTEHQHETWPSHVSVRTPIYSPAHPSAFGVNEEEDMSHRQSQMPLLVGHEGGNLANESKNDAYAKLNYVQCDRNSRKSLIVEIGKSTPDFSVAANLNLNSGDKFSKDEKRLYS</sequence>
<evidence type="ECO:0000256" key="2">
    <source>
        <dbReference type="SAM" id="SignalP"/>
    </source>
</evidence>
<dbReference type="SUPFAM" id="SSF57302">
    <property type="entry name" value="Snake toxin-like"/>
    <property type="match status" value="1"/>
</dbReference>
<dbReference type="Pfam" id="PF19337">
    <property type="entry name" value="BAMBI_C"/>
    <property type="match status" value="1"/>
</dbReference>